<dbReference type="Proteomes" id="UP001153636">
    <property type="component" value="Chromosome 3"/>
</dbReference>
<dbReference type="SMART" id="SM00248">
    <property type="entry name" value="ANK"/>
    <property type="match status" value="4"/>
</dbReference>
<gene>
    <name evidence="4" type="ORF">PSYICH_LOCUS8434</name>
</gene>
<keyword evidence="2 3" id="KW-0040">ANK repeat</keyword>
<name>A0A9P0GC04_9CUCU</name>
<evidence type="ECO:0000256" key="3">
    <source>
        <dbReference type="PROSITE-ProRule" id="PRU00023"/>
    </source>
</evidence>
<organism evidence="4 5">
    <name type="scientific">Psylliodes chrysocephalus</name>
    <dbReference type="NCBI Taxonomy" id="3402493"/>
    <lineage>
        <taxon>Eukaryota</taxon>
        <taxon>Metazoa</taxon>
        <taxon>Ecdysozoa</taxon>
        <taxon>Arthropoda</taxon>
        <taxon>Hexapoda</taxon>
        <taxon>Insecta</taxon>
        <taxon>Pterygota</taxon>
        <taxon>Neoptera</taxon>
        <taxon>Endopterygota</taxon>
        <taxon>Coleoptera</taxon>
        <taxon>Polyphaga</taxon>
        <taxon>Cucujiformia</taxon>
        <taxon>Chrysomeloidea</taxon>
        <taxon>Chrysomelidae</taxon>
        <taxon>Galerucinae</taxon>
        <taxon>Alticini</taxon>
        <taxon>Psylliodes</taxon>
    </lineage>
</organism>
<dbReference type="GO" id="GO:0005829">
    <property type="term" value="C:cytosol"/>
    <property type="evidence" value="ECO:0007669"/>
    <property type="project" value="TreeGrafter"/>
</dbReference>
<dbReference type="PANTHER" id="PTHR46680:SF3">
    <property type="entry name" value="NF-KAPPA-B INHIBITOR CACTUS"/>
    <property type="match status" value="1"/>
</dbReference>
<proteinExistence type="predicted"/>
<keyword evidence="5" id="KW-1185">Reference proteome</keyword>
<evidence type="ECO:0000256" key="2">
    <source>
        <dbReference type="ARBA" id="ARBA00023043"/>
    </source>
</evidence>
<reference evidence="4" key="1">
    <citation type="submission" date="2022-01" db="EMBL/GenBank/DDBJ databases">
        <authorList>
            <person name="King R."/>
        </authorList>
    </citation>
    <scope>NUCLEOTIDE SEQUENCE</scope>
</reference>
<dbReference type="Pfam" id="PF12796">
    <property type="entry name" value="Ank_2"/>
    <property type="match status" value="1"/>
</dbReference>
<dbReference type="InterPro" id="IPR036770">
    <property type="entry name" value="Ankyrin_rpt-contain_sf"/>
</dbReference>
<accession>A0A9P0GC04</accession>
<dbReference type="PANTHER" id="PTHR46680">
    <property type="entry name" value="NF-KAPPA-B INHIBITOR ALPHA"/>
    <property type="match status" value="1"/>
</dbReference>
<evidence type="ECO:0000256" key="1">
    <source>
        <dbReference type="ARBA" id="ARBA00022737"/>
    </source>
</evidence>
<feature type="repeat" description="ANK" evidence="3">
    <location>
        <begin position="389"/>
        <end position="425"/>
    </location>
</feature>
<evidence type="ECO:0000313" key="5">
    <source>
        <dbReference type="Proteomes" id="UP001153636"/>
    </source>
</evidence>
<dbReference type="Gene3D" id="1.25.40.20">
    <property type="entry name" value="Ankyrin repeat-containing domain"/>
    <property type="match status" value="1"/>
</dbReference>
<dbReference type="InterPro" id="IPR051070">
    <property type="entry name" value="NF-kappa-B_inhibitor"/>
</dbReference>
<dbReference type="PROSITE" id="PS50297">
    <property type="entry name" value="ANK_REP_REGION"/>
    <property type="match status" value="1"/>
</dbReference>
<evidence type="ECO:0000313" key="4">
    <source>
        <dbReference type="EMBL" id="CAH1107703.1"/>
    </source>
</evidence>
<dbReference type="GO" id="GO:0051059">
    <property type="term" value="F:NF-kappaB binding"/>
    <property type="evidence" value="ECO:0007669"/>
    <property type="project" value="TreeGrafter"/>
</dbReference>
<dbReference type="SUPFAM" id="SSF48403">
    <property type="entry name" value="Ankyrin repeat"/>
    <property type="match status" value="1"/>
</dbReference>
<sequence length="560" mass="62914">MEFIKHVIGQETVYISKLEPVNSNYVLIGFKDSLPVLSSSIMESKPMLNAKTVKIEVGNKGEKYIMLNGKRIKILAKSELPKNSQIIKIATAVKKNKFQIIPSQLKNEYEKFNLPNLLPRRVPDKNIIMPQLSSTNPIENMVLKIPVSNSEPIKPNTTDKHSIAPDNINLKMVHTENTSGNGKAKKRLVLSKSVIENSAQSSQCGALDLTKSPTMKADKGVQTEIKTTCSIDIQTEPQDDFEALLKMDLSSILEDSNFMSPIAQKSIDENLDASIIDEAFSNCPKVYTPLTTFKNNNNNRTEETFFKELRAALQADDKGNMPIHVGVLTDNFKLVKRSCFILKILNQNVDILNDDDMTALQLAVLNSSSINIIHHLLQNDAQIGVCDSEGNTVLHYAVQQSRSEPLKLLLNYTLQQRMNIDQHNNEGLTPLMISCLNRDYDSVELLLDSDADPNVKDQISGRTALFHAAELYDVAMVELLLQFNACTKIKNFFGTSPHDAMYEIDDMPDAIKFIILGRTNKRKAVLDEYNIPSKFSRKSEKAKNRKVLKTYARLEKIQCP</sequence>
<keyword evidence="1" id="KW-0677">Repeat</keyword>
<feature type="repeat" description="ANK" evidence="3">
    <location>
        <begin position="426"/>
        <end position="458"/>
    </location>
</feature>
<dbReference type="OrthoDB" id="10254947at2759"/>
<dbReference type="PROSITE" id="PS50088">
    <property type="entry name" value="ANK_REPEAT"/>
    <property type="match status" value="2"/>
</dbReference>
<dbReference type="GO" id="GO:0071356">
    <property type="term" value="P:cellular response to tumor necrosis factor"/>
    <property type="evidence" value="ECO:0007669"/>
    <property type="project" value="TreeGrafter"/>
</dbReference>
<dbReference type="EMBL" id="OV651815">
    <property type="protein sequence ID" value="CAH1107703.1"/>
    <property type="molecule type" value="Genomic_DNA"/>
</dbReference>
<dbReference type="InterPro" id="IPR002110">
    <property type="entry name" value="Ankyrin_rpt"/>
</dbReference>
<protein>
    <submittedName>
        <fullName evidence="4">Uncharacterized protein</fullName>
    </submittedName>
</protein>
<dbReference type="AlphaFoldDB" id="A0A9P0GC04"/>